<reference evidence="1" key="1">
    <citation type="submission" date="2014-09" db="EMBL/GenBank/DDBJ databases">
        <authorList>
            <person name="Magalhaes I.L.F."/>
            <person name="Oliveira U."/>
            <person name="Santos F.R."/>
            <person name="Vidigal T.H.D.A."/>
            <person name="Brescovit A.D."/>
            <person name="Santos A.J."/>
        </authorList>
    </citation>
    <scope>NUCLEOTIDE SEQUENCE</scope>
    <source>
        <tissue evidence="1">Shoot tissue taken approximately 20 cm above the soil surface</tissue>
    </source>
</reference>
<evidence type="ECO:0000313" key="1">
    <source>
        <dbReference type="EMBL" id="JAD85807.1"/>
    </source>
</evidence>
<name>A0A0A9DPU7_ARUDO</name>
<accession>A0A0A9DPU7</accession>
<sequence>MMIAVCTYELTNLLPILFRCRSPACDHILCSIDTDFLIRINKPSKLWKCQGHAFEQVQLCKLNLQRTYHADRTGICREITKTNKS</sequence>
<reference evidence="1" key="2">
    <citation type="journal article" date="2015" name="Data Brief">
        <title>Shoot transcriptome of the giant reed, Arundo donax.</title>
        <authorList>
            <person name="Barrero R.A."/>
            <person name="Guerrero F.D."/>
            <person name="Moolhuijzen P."/>
            <person name="Goolsby J.A."/>
            <person name="Tidwell J."/>
            <person name="Bellgard S.E."/>
            <person name="Bellgard M.I."/>
        </authorList>
    </citation>
    <scope>NUCLEOTIDE SEQUENCE</scope>
    <source>
        <tissue evidence="1">Shoot tissue taken approximately 20 cm above the soil surface</tissue>
    </source>
</reference>
<dbReference type="AlphaFoldDB" id="A0A0A9DPU7"/>
<organism evidence="1">
    <name type="scientific">Arundo donax</name>
    <name type="common">Giant reed</name>
    <name type="synonym">Donax arundinaceus</name>
    <dbReference type="NCBI Taxonomy" id="35708"/>
    <lineage>
        <taxon>Eukaryota</taxon>
        <taxon>Viridiplantae</taxon>
        <taxon>Streptophyta</taxon>
        <taxon>Embryophyta</taxon>
        <taxon>Tracheophyta</taxon>
        <taxon>Spermatophyta</taxon>
        <taxon>Magnoliopsida</taxon>
        <taxon>Liliopsida</taxon>
        <taxon>Poales</taxon>
        <taxon>Poaceae</taxon>
        <taxon>PACMAD clade</taxon>
        <taxon>Arundinoideae</taxon>
        <taxon>Arundineae</taxon>
        <taxon>Arundo</taxon>
    </lineage>
</organism>
<protein>
    <submittedName>
        <fullName evidence="1">Uncharacterized protein</fullName>
    </submittedName>
</protein>
<proteinExistence type="predicted"/>
<dbReference type="EMBL" id="GBRH01212088">
    <property type="protein sequence ID" value="JAD85807.1"/>
    <property type="molecule type" value="Transcribed_RNA"/>
</dbReference>